<organism evidence="1 2">
    <name type="scientific">Labeo rohita</name>
    <name type="common">Indian major carp</name>
    <name type="synonym">Cyprinus rohita</name>
    <dbReference type="NCBI Taxonomy" id="84645"/>
    <lineage>
        <taxon>Eukaryota</taxon>
        <taxon>Metazoa</taxon>
        <taxon>Chordata</taxon>
        <taxon>Craniata</taxon>
        <taxon>Vertebrata</taxon>
        <taxon>Euteleostomi</taxon>
        <taxon>Actinopterygii</taxon>
        <taxon>Neopterygii</taxon>
        <taxon>Teleostei</taxon>
        <taxon>Ostariophysi</taxon>
        <taxon>Cypriniformes</taxon>
        <taxon>Cyprinidae</taxon>
        <taxon>Labeoninae</taxon>
        <taxon>Labeonini</taxon>
        <taxon>Labeo</taxon>
    </lineage>
</organism>
<protein>
    <submittedName>
        <fullName evidence="1">Alcohol dehydrogenase 3, mitochondrial</fullName>
    </submittedName>
</protein>
<reference evidence="1 2" key="1">
    <citation type="submission" date="2022-01" db="EMBL/GenBank/DDBJ databases">
        <title>A high-quality chromosome-level genome assembly of rohu carp, Labeo rohita.</title>
        <authorList>
            <person name="Arick M.A. II"/>
            <person name="Hsu C.-Y."/>
            <person name="Magbanua Z."/>
            <person name="Pechanova O."/>
            <person name="Grover C."/>
            <person name="Miller E."/>
            <person name="Thrash A."/>
            <person name="Ezzel L."/>
            <person name="Alam S."/>
            <person name="Benzie J."/>
            <person name="Hamilton M."/>
            <person name="Karsi A."/>
            <person name="Lawrence M.L."/>
            <person name="Peterson D.G."/>
        </authorList>
    </citation>
    <scope>NUCLEOTIDE SEQUENCE [LARGE SCALE GENOMIC DNA]</scope>
    <source>
        <strain evidence="2">BAU-BD-2019</strain>
        <tissue evidence="1">Blood</tissue>
    </source>
</reference>
<dbReference type="Proteomes" id="UP000830375">
    <property type="component" value="Unassembled WGS sequence"/>
</dbReference>
<gene>
    <name evidence="1" type="ORF">H4Q32_022868</name>
</gene>
<comment type="caution">
    <text evidence="1">The sequence shown here is derived from an EMBL/GenBank/DDBJ whole genome shotgun (WGS) entry which is preliminary data.</text>
</comment>
<accession>A0ABQ8MSF3</accession>
<proteinExistence type="predicted"/>
<name>A0ABQ8MSF3_LABRO</name>
<evidence type="ECO:0000313" key="1">
    <source>
        <dbReference type="EMBL" id="KAI2665774.1"/>
    </source>
</evidence>
<keyword evidence="2" id="KW-1185">Reference proteome</keyword>
<evidence type="ECO:0000313" key="2">
    <source>
        <dbReference type="Proteomes" id="UP000830375"/>
    </source>
</evidence>
<sequence length="168" mass="18980">MDISGATLQWFKSYLSESVIRKHGFSYHCYADGTQLYFSFQPDDPVVAVYIAACLTDISGWMIDHHFQLRLAKKELLVNAAVRVVFNEPKKAHSISLFIGLQWLPIGARIKFRVLMRVPMFACTTITGSAPVNLNSLVQTYALSRSLLLQERTTPCGAIPKRYKNNSH</sequence>
<dbReference type="EMBL" id="JACTAM010000004">
    <property type="protein sequence ID" value="KAI2665774.1"/>
    <property type="molecule type" value="Genomic_DNA"/>
</dbReference>